<dbReference type="EMBL" id="ML769387">
    <property type="protein sequence ID" value="KAE9409494.1"/>
    <property type="molecule type" value="Genomic_DNA"/>
</dbReference>
<comment type="similarity">
    <text evidence="3">Belongs to the WD repeat ASA1 family.</text>
</comment>
<dbReference type="PROSITE" id="PS00678">
    <property type="entry name" value="WD_REPEATS_1"/>
    <property type="match status" value="1"/>
</dbReference>
<reference evidence="5" key="1">
    <citation type="journal article" date="2019" name="Environ. Microbiol.">
        <title>Fungal ecological strategies reflected in gene transcription - a case study of two litter decomposers.</title>
        <authorList>
            <person name="Barbi F."/>
            <person name="Kohler A."/>
            <person name="Barry K."/>
            <person name="Baskaran P."/>
            <person name="Daum C."/>
            <person name="Fauchery L."/>
            <person name="Ihrmark K."/>
            <person name="Kuo A."/>
            <person name="LaButti K."/>
            <person name="Lipzen A."/>
            <person name="Morin E."/>
            <person name="Grigoriev I.V."/>
            <person name="Henrissat B."/>
            <person name="Lindahl B."/>
            <person name="Martin F."/>
        </authorList>
    </citation>
    <scope>NUCLEOTIDE SEQUENCE</scope>
    <source>
        <strain evidence="5">JB14</strain>
    </source>
</reference>
<dbReference type="InterPro" id="IPR019775">
    <property type="entry name" value="WD40_repeat_CS"/>
</dbReference>
<dbReference type="Gene3D" id="2.130.10.10">
    <property type="entry name" value="YVTN repeat-like/Quinoprotein amine dehydrogenase"/>
    <property type="match status" value="2"/>
</dbReference>
<keyword evidence="6" id="KW-1185">Reference proteome</keyword>
<dbReference type="Proteomes" id="UP000799118">
    <property type="component" value="Unassembled WGS sequence"/>
</dbReference>
<name>A0A6A4IM05_9AGAR</name>
<evidence type="ECO:0000256" key="1">
    <source>
        <dbReference type="ARBA" id="ARBA00022574"/>
    </source>
</evidence>
<dbReference type="SMART" id="SM00320">
    <property type="entry name" value="WD40"/>
    <property type="match status" value="5"/>
</dbReference>
<evidence type="ECO:0000256" key="3">
    <source>
        <dbReference type="ARBA" id="ARBA00037931"/>
    </source>
</evidence>
<dbReference type="PANTHER" id="PTHR19854">
    <property type="entry name" value="TRANSDUCIN BETA-LIKE 3"/>
    <property type="match status" value="1"/>
</dbReference>
<evidence type="ECO:0000256" key="4">
    <source>
        <dbReference type="ARBA" id="ARBA00040563"/>
    </source>
</evidence>
<dbReference type="InterPro" id="IPR015943">
    <property type="entry name" value="WD40/YVTN_repeat-like_dom_sf"/>
</dbReference>
<dbReference type="OrthoDB" id="7668193at2759"/>
<dbReference type="InterPro" id="IPR001680">
    <property type="entry name" value="WD40_rpt"/>
</dbReference>
<evidence type="ECO:0000313" key="5">
    <source>
        <dbReference type="EMBL" id="KAE9409494.1"/>
    </source>
</evidence>
<dbReference type="SUPFAM" id="SSF50978">
    <property type="entry name" value="WD40 repeat-like"/>
    <property type="match status" value="1"/>
</dbReference>
<proteinExistence type="inferred from homology"/>
<keyword evidence="1" id="KW-0853">WD repeat</keyword>
<keyword evidence="2" id="KW-0677">Repeat</keyword>
<evidence type="ECO:0000256" key="2">
    <source>
        <dbReference type="ARBA" id="ARBA00022737"/>
    </source>
</evidence>
<accession>A0A6A4IM05</accession>
<dbReference type="AlphaFoldDB" id="A0A6A4IM05"/>
<organism evidence="5 6">
    <name type="scientific">Gymnopus androsaceus JB14</name>
    <dbReference type="NCBI Taxonomy" id="1447944"/>
    <lineage>
        <taxon>Eukaryota</taxon>
        <taxon>Fungi</taxon>
        <taxon>Dikarya</taxon>
        <taxon>Basidiomycota</taxon>
        <taxon>Agaricomycotina</taxon>
        <taxon>Agaricomycetes</taxon>
        <taxon>Agaricomycetidae</taxon>
        <taxon>Agaricales</taxon>
        <taxon>Marasmiineae</taxon>
        <taxon>Omphalotaceae</taxon>
        <taxon>Gymnopus</taxon>
    </lineage>
</organism>
<gene>
    <name evidence="5" type="ORF">BT96DRAFT_962182</name>
</gene>
<evidence type="ECO:0000313" key="6">
    <source>
        <dbReference type="Proteomes" id="UP000799118"/>
    </source>
</evidence>
<dbReference type="InterPro" id="IPR036322">
    <property type="entry name" value="WD40_repeat_dom_sf"/>
</dbReference>
<dbReference type="PANTHER" id="PTHR19854:SF1">
    <property type="entry name" value="GUANINE NUCLEOTIDE-BINDING PROTEIN SUBUNIT BETA-LIKE PROTEIN 1"/>
    <property type="match status" value="1"/>
</dbReference>
<sequence>MSDLKAPSPIHLLRSHTSSISALFVSYDNERIYSGDASGHAVLTSTRTLRATASWKAHEDGILGIEEWGTGIITHGRDNKLHVWNRPEEPSVSTGIGSSATLPGLSGPSLRYSMDVNALKLLSILASVDIYYWVYILTRRLSNCQHIQSNALIALPNLVESSEADVWLLPSCQRLHTGIGKRTKTSIFSGDGRSGENPTGIIMSLHVFETASTSSEPSQATPELRMLIAYENGNVTLRRYANSEKLFSVEGKGWEVIWDVRLHQEAIMAMQVSSDNKLALTVSADHLIGRYDLTASTPDGCIAHRTKHPGNACVAIRDDGRVCAIGGWDGKTRLYSTKSFKPLGTLKYHKDGCQALSFATTVDANLGSEQEDDDDDDDDDKLKRCRWLVSGAKDKRVAIWELISFERS</sequence>
<dbReference type="Pfam" id="PF00400">
    <property type="entry name" value="WD40"/>
    <property type="match status" value="1"/>
</dbReference>
<protein>
    <recommendedName>
        <fullName evidence="4">ASTRA-associated protein 1</fullName>
    </recommendedName>
</protein>